<comment type="caution">
    <text evidence="5">The sequence shown here is derived from an EMBL/GenBank/DDBJ whole genome shotgun (WGS) entry which is preliminary data.</text>
</comment>
<evidence type="ECO:0000256" key="1">
    <source>
        <dbReference type="ARBA" id="ARBA00022723"/>
    </source>
</evidence>
<proteinExistence type="predicted"/>
<evidence type="ECO:0000259" key="4">
    <source>
        <dbReference type="Pfam" id="PF03328"/>
    </source>
</evidence>
<sequence>MAGTPHNSFKKKLGRQQQLGIWSTLASPQLAELLLGCGFDWMLIDTEHSPNDLSKVIEHLRAAEARGVPAVVRPSWNDTVEVKRLMDQGAQSLLFPYVQNPQEAAAAVAATRFPPHGNRGVSGGSRGAGYGLWPDYFKRYADEVCVLVQIETVSALAQIEAIAAVPGVDGVFIGPADLAADMGHLGNLQHADVQQAIDDGFARLKAIGKPSGYLTTNEDEIVRRIAAGVDFVAVTTDGALIAKAASALMHRLRQG</sequence>
<dbReference type="InterPro" id="IPR015813">
    <property type="entry name" value="Pyrv/PenolPyrv_kinase-like_dom"/>
</dbReference>
<dbReference type="SUPFAM" id="SSF51621">
    <property type="entry name" value="Phosphoenolpyruvate/pyruvate domain"/>
    <property type="match status" value="1"/>
</dbReference>
<dbReference type="GO" id="GO:0005737">
    <property type="term" value="C:cytoplasm"/>
    <property type="evidence" value="ECO:0007669"/>
    <property type="project" value="TreeGrafter"/>
</dbReference>
<dbReference type="STRING" id="1827387.A4S15_01455"/>
<dbReference type="GO" id="GO:0016832">
    <property type="term" value="F:aldehyde-lyase activity"/>
    <property type="evidence" value="ECO:0007669"/>
    <property type="project" value="TreeGrafter"/>
</dbReference>
<protein>
    <submittedName>
        <fullName evidence="5">4-hydroxy-2-oxo-heptane-1,7-dioate aldolase</fullName>
    </submittedName>
</protein>
<dbReference type="EMBL" id="LWDL01000031">
    <property type="protein sequence ID" value="OQW49745.1"/>
    <property type="molecule type" value="Genomic_DNA"/>
</dbReference>
<feature type="domain" description="HpcH/HpaI aldolase/citrate lyase" evidence="4">
    <location>
        <begin position="18"/>
        <end position="243"/>
    </location>
</feature>
<gene>
    <name evidence="5" type="ORF">A4S15_01455</name>
</gene>
<dbReference type="Proteomes" id="UP000192872">
    <property type="component" value="Unassembled WGS sequence"/>
</dbReference>
<dbReference type="InterPro" id="IPR050251">
    <property type="entry name" value="HpcH-HpaI_aldolase"/>
</dbReference>
<dbReference type="AlphaFoldDB" id="A0A1W9HQK1"/>
<dbReference type="PANTHER" id="PTHR30502">
    <property type="entry name" value="2-KETO-3-DEOXY-L-RHAMNONATE ALDOLASE"/>
    <property type="match status" value="1"/>
</dbReference>
<dbReference type="RefSeq" id="WP_376802539.1">
    <property type="nucleotide sequence ID" value="NZ_DBNB01000019.1"/>
</dbReference>
<evidence type="ECO:0000256" key="2">
    <source>
        <dbReference type="ARBA" id="ARBA00023239"/>
    </source>
</evidence>
<evidence type="ECO:0000256" key="3">
    <source>
        <dbReference type="ARBA" id="ARBA00045074"/>
    </source>
</evidence>
<dbReference type="Gene3D" id="3.20.20.60">
    <property type="entry name" value="Phosphoenolpyruvate-binding domains"/>
    <property type="match status" value="1"/>
</dbReference>
<accession>A0A1W9HQK1</accession>
<dbReference type="InterPro" id="IPR040442">
    <property type="entry name" value="Pyrv_kinase-like_dom_sf"/>
</dbReference>
<dbReference type="InterPro" id="IPR005000">
    <property type="entry name" value="Aldolase/citrate-lyase_domain"/>
</dbReference>
<reference evidence="5 6" key="1">
    <citation type="journal article" date="2017" name="Water Res.">
        <title>Comammox in drinking water systems.</title>
        <authorList>
            <person name="Wang Y."/>
            <person name="Ma L."/>
            <person name="Mao Y."/>
            <person name="Jiang X."/>
            <person name="Xia Y."/>
            <person name="Yu K."/>
            <person name="Li B."/>
            <person name="Zhang T."/>
        </authorList>
    </citation>
    <scope>NUCLEOTIDE SEQUENCE [LARGE SCALE GENOMIC DNA]</scope>
    <source>
        <strain evidence="5">SG_bin8</strain>
    </source>
</reference>
<evidence type="ECO:0000313" key="6">
    <source>
        <dbReference type="Proteomes" id="UP000192872"/>
    </source>
</evidence>
<organism evidence="5 6">
    <name type="scientific">Candidatus Raskinella chloraquaticus</name>
    <dbReference type="NCBI Taxonomy" id="1951219"/>
    <lineage>
        <taxon>Bacteria</taxon>
        <taxon>Pseudomonadati</taxon>
        <taxon>Pseudomonadota</taxon>
        <taxon>Alphaproteobacteria</taxon>
        <taxon>Hyphomicrobiales</taxon>
        <taxon>Phreatobacteraceae</taxon>
        <taxon>Candidatus Raskinella</taxon>
    </lineage>
</organism>
<comment type="catalytic activity">
    <reaction evidence="3">
        <text>D-glyceraldehyde + pyruvate = 2-dehydro-3-deoxy-L-galactonate</text>
        <dbReference type="Rhea" id="RHEA:80055"/>
        <dbReference type="ChEBI" id="CHEBI:15361"/>
        <dbReference type="ChEBI" id="CHEBI:17378"/>
        <dbReference type="ChEBI" id="CHEBI:75545"/>
    </reaction>
</comment>
<evidence type="ECO:0000313" key="5">
    <source>
        <dbReference type="EMBL" id="OQW49745.1"/>
    </source>
</evidence>
<keyword evidence="1" id="KW-0479">Metal-binding</keyword>
<dbReference type="PANTHER" id="PTHR30502:SF4">
    <property type="entry name" value="5-KETO-4-DEOXY-D-GLUCARATE ALDOLASE"/>
    <property type="match status" value="1"/>
</dbReference>
<name>A0A1W9HQK1_9HYPH</name>
<keyword evidence="2" id="KW-0456">Lyase</keyword>
<dbReference type="Pfam" id="PF03328">
    <property type="entry name" value="HpcH_HpaI"/>
    <property type="match status" value="1"/>
</dbReference>
<dbReference type="GO" id="GO:0046872">
    <property type="term" value="F:metal ion binding"/>
    <property type="evidence" value="ECO:0007669"/>
    <property type="project" value="UniProtKB-KW"/>
</dbReference>